<keyword evidence="4" id="KW-1185">Reference proteome</keyword>
<evidence type="ECO:0000313" key="4">
    <source>
        <dbReference type="Proteomes" id="UP000013526"/>
    </source>
</evidence>
<sequence>MFYAEECHVNNKDVSHYQRIWRWHFYAGLFVAPFLILLSLTGIIYLFQPQLDRLMYPEQLIVVPGEQRMDADFLVNRAHDALPDSQIVKYIPAPAPDRSDQLVVRQQDQELTIFIDPIRGALLGTQDNRYNLQAIARALHAELMLGTIGDRLIELVAGWGLVLLGTGLYLWWPRKGPGMQGLLWPRRDQRGRLWWRDMHAVAGFWGAGFLVLLLLTGMTWTGFWGDKFAGVWNSFPAQMWNQVPSSAPLARSLNHAHEQTVPWAVETQPIPTSVAHNQDASQAQNAAMQESVAHDHSAMSQAGGPAEPGRISWQQVLATAEGRQVQPGYSITPPSGSRGVFTLSIFADDPRNDATLHIDQYSGTVLADVRWQDYNLVAKAVETGVMLHMGKMYGWPHQLAMLLICLMVLLSAVSGLWIWWRRRPAGRLGVPPLPNPLPSLRGALLLLVLLGLAFPLVGASMLVIWLLDSLLLSRLGASLAKLR</sequence>
<dbReference type="PANTHER" id="PTHR34219:SF1">
    <property type="entry name" value="PEPSY DOMAIN-CONTAINING PROTEIN"/>
    <property type="match status" value="1"/>
</dbReference>
<dbReference type="PANTHER" id="PTHR34219">
    <property type="entry name" value="IRON-REGULATED INNER MEMBRANE PROTEIN-RELATED"/>
    <property type="match status" value="1"/>
</dbReference>
<evidence type="ECO:0000256" key="2">
    <source>
        <dbReference type="SAM" id="Phobius"/>
    </source>
</evidence>
<proteinExistence type="predicted"/>
<feature type="transmembrane region" description="Helical" evidence="2">
    <location>
        <begin position="152"/>
        <end position="172"/>
    </location>
</feature>
<dbReference type="AlphaFoldDB" id="R1GNW5"/>
<keyword evidence="2" id="KW-0472">Membrane</keyword>
<feature type="transmembrane region" description="Helical" evidence="2">
    <location>
        <begin position="440"/>
        <end position="467"/>
    </location>
</feature>
<gene>
    <name evidence="3" type="ORF">G113_19917</name>
</gene>
<dbReference type="EMBL" id="AQGQ01000234">
    <property type="protein sequence ID" value="EOD53390.1"/>
    <property type="molecule type" value="Genomic_DNA"/>
</dbReference>
<feature type="transmembrane region" description="Helical" evidence="2">
    <location>
        <begin position="399"/>
        <end position="420"/>
    </location>
</feature>
<feature type="transmembrane region" description="Helical" evidence="2">
    <location>
        <begin position="202"/>
        <end position="224"/>
    </location>
</feature>
<protein>
    <submittedName>
        <fullName evidence="3">Propeptide, PepSY amd peptidase</fullName>
    </submittedName>
</protein>
<comment type="caution">
    <text evidence="3">The sequence shown here is derived from an EMBL/GenBank/DDBJ whole genome shotgun (WGS) entry which is preliminary data.</text>
</comment>
<dbReference type="PATRIC" id="fig|1268236.3.peg.3854"/>
<evidence type="ECO:0000313" key="3">
    <source>
        <dbReference type="EMBL" id="EOD53390.1"/>
    </source>
</evidence>
<keyword evidence="2" id="KW-0812">Transmembrane</keyword>
<keyword evidence="2" id="KW-1133">Transmembrane helix</keyword>
<dbReference type="InterPro" id="IPR005625">
    <property type="entry name" value="PepSY-ass_TM"/>
</dbReference>
<name>R1GNW5_9GAMM</name>
<feature type="compositionally biased region" description="Polar residues" evidence="1">
    <location>
        <begin position="278"/>
        <end position="288"/>
    </location>
</feature>
<feature type="transmembrane region" description="Helical" evidence="2">
    <location>
        <begin position="23"/>
        <end position="47"/>
    </location>
</feature>
<accession>R1GNW5</accession>
<dbReference type="Proteomes" id="UP000013526">
    <property type="component" value="Unassembled WGS sequence"/>
</dbReference>
<evidence type="ECO:0000256" key="1">
    <source>
        <dbReference type="SAM" id="MobiDB-lite"/>
    </source>
</evidence>
<reference evidence="3 4" key="1">
    <citation type="journal article" date="2013" name="Genome Announc.">
        <title>Draft Genome Sequence of Aeromonas molluscorum Strain 848TT, Isolated from Bivalve Molluscs.</title>
        <authorList>
            <person name="Spataro N."/>
            <person name="Farfan M."/>
            <person name="Albarral V."/>
            <person name="Sanglas A."/>
            <person name="Loren J.G."/>
            <person name="Fuste M.C."/>
            <person name="Bosch E."/>
        </authorList>
    </citation>
    <scope>NUCLEOTIDE SEQUENCE [LARGE SCALE GENOMIC DNA]</scope>
    <source>
        <strain evidence="3 4">848</strain>
    </source>
</reference>
<feature type="region of interest" description="Disordered" evidence="1">
    <location>
        <begin position="278"/>
        <end position="307"/>
    </location>
</feature>
<organism evidence="3 4">
    <name type="scientific">Aeromonas molluscorum 848</name>
    <dbReference type="NCBI Taxonomy" id="1268236"/>
    <lineage>
        <taxon>Bacteria</taxon>
        <taxon>Pseudomonadati</taxon>
        <taxon>Pseudomonadota</taxon>
        <taxon>Gammaproteobacteria</taxon>
        <taxon>Aeromonadales</taxon>
        <taxon>Aeromonadaceae</taxon>
        <taxon>Aeromonas</taxon>
    </lineage>
</organism>
<dbReference type="Pfam" id="PF03929">
    <property type="entry name" value="PepSY_TM"/>
    <property type="match status" value="1"/>
</dbReference>